<feature type="transmembrane region" description="Helical" evidence="2">
    <location>
        <begin position="7"/>
        <end position="31"/>
    </location>
</feature>
<dbReference type="EMBL" id="KI635736">
    <property type="protein sequence ID" value="ETB61497.1"/>
    <property type="molecule type" value="Genomic_DNA"/>
</dbReference>
<reference evidence="3 4" key="1">
    <citation type="submission" date="2013-11" db="EMBL/GenBank/DDBJ databases">
        <title>The Genome Sequence of Plasmodium yoelii 17X.</title>
        <authorList>
            <consortium name="The Broad Institute Genomics Platform"/>
            <consortium name="The Broad Institute Genome Sequencing Center for Infectious Disease"/>
            <person name="Neafsey D."/>
            <person name="Adams J."/>
            <person name="Walker B."/>
            <person name="Young S.K."/>
            <person name="Zeng Q."/>
            <person name="Gargeya S."/>
            <person name="Fitzgerald M."/>
            <person name="Haas B."/>
            <person name="Abouelleil A."/>
            <person name="Alvarado L."/>
            <person name="Chapman S.B."/>
            <person name="Gainer-Dewar J."/>
            <person name="Goldberg J."/>
            <person name="Griggs A."/>
            <person name="Gujja S."/>
            <person name="Hansen M."/>
            <person name="Howarth C."/>
            <person name="Imamovic A."/>
            <person name="Ireland A."/>
            <person name="Larimer J."/>
            <person name="McCowan C."/>
            <person name="Murphy C."/>
            <person name="Pearson M."/>
            <person name="Poon T.W."/>
            <person name="Priest M."/>
            <person name="Roberts A."/>
            <person name="Saif S."/>
            <person name="Shea T."/>
            <person name="Sykes S."/>
            <person name="Wortman J."/>
            <person name="Nusbaum C."/>
            <person name="Birren B."/>
        </authorList>
    </citation>
    <scope>NUCLEOTIDE SEQUENCE [LARGE SCALE GENOMIC DNA]</scope>
    <source>
        <strain evidence="3 4">17X</strain>
    </source>
</reference>
<keyword evidence="4" id="KW-1185">Reference proteome</keyword>
<dbReference type="Proteomes" id="UP000018538">
    <property type="component" value="Unassembled WGS sequence"/>
</dbReference>
<feature type="region of interest" description="Disordered" evidence="1">
    <location>
        <begin position="953"/>
        <end position="1007"/>
    </location>
</feature>
<keyword evidence="2" id="KW-0812">Transmembrane</keyword>
<sequence>MAYNHTSVFLFTVQGILASLTCSLCCFVYAYCCNNNKNLNNNDTKCENKNKRNISKLNPDIHDISTSKKKKIKNNYEIENSSEVIINSTNKDKIYLLNKRISDISLLKYSASDICKNRDNISRDQNLGVKSGLNRKEDNSNEIETDICYNNNLSKNEKWKNKQNECNTLYTHKQGNETPYTNLVNFKLKTIPNDYSNEKNINIEKYKHGEQNDAINNSISTHNEMMHIYPYIFDKGVQNFSPFSCHVNKNPLIINEYERSYRNQNIRENIFDSHLKENTNSINMNSNASDIYTREDMKKYFRNNDILCNTEKKNAITNEGLILYDNGYTISEKNKTENMILDIGKKHNNTILRSEISYIKNKEEINGMESKLVMHYQNGIIQKDKFVKNGVIKSFSSITEKSIENNSPMTEKEKEQIYFKQKIEQIDNMIPSNKLKKFHEENNNPIFKTYKNMFDHFNKSMSNNRQLNNIEKNYDEILSSTYENDKNGIKYVETNIIDKCENCDLDKAYHFDTNYCDMNKSEGIENDYSLGWEQNFIKYNKNLSNNKKNIIYNTSNEQYIDEKYVKENNTDKFEDFYANKFNIYPYSHRCNKKGEEENEIKLIYKKNNALEYLPEPQNYDDSIVRNRTNISNTENCNRNISFYMDNEEGNTNMDINKEDGSNSLCNNMKKKIKYKNIKDRERQLIVENDDISINTSDITSENQIKKGKDKEKKKNKNSQNKPVLNKNTKLLRSKHIFNDDGILSQGEKNVDSSKYAEDINCKNIEMLHKINDDNISIKTCNNGEIERINTKICQNMKSVKMNRDIRSKKKFNIPLNSIGSVEGKQKNVTKRCENGYDIYFLTDDNTDCRTENKEISHTSNKKKETNNIIQNDKCENGMKKMSCRIRNTKNKNLIPKYMSRSKTEYKLKNFNRNSMKKITEENDGETCESNTGTINEIHLYDEEKQINEFGTIVDNDYDNNDYDNKNYDNNNYDNKNYDNKNYDNKNYDNNNYDNNNTNGDQKGISGKKRNMKNYERTYKLKKDEKNILLDNEKRKETKNIVKNKKNETYISEKKIDYNNNHTEDEKLLIKTSIKNRDQNIQVCDNIKDNNVKIEKNKKIKKEKVFEKKNKNSINKNDNVNGNKKLSKVQFTKIKSAKKENILYKMDAITLINEKHQKIDEHKCASGFAIFLIEHIQKKTKEDKDIFENLLKFILKLMDIYKIKTVNFIEAFLILETINLTIIRAHPIEEWILVIFHFINGNIKDHNLKFIIESLKLDHIEITNVTASFYMNKKNIKLTEKNMKRVITLLSHVVRRSSRIKIFNEINSDVKPKEYNTNDQILGSCWHPMDSDEIPK</sequence>
<evidence type="ECO:0000313" key="3">
    <source>
        <dbReference type="EMBL" id="ETB61497.1"/>
    </source>
</evidence>
<feature type="compositionally biased region" description="Basic and acidic residues" evidence="1">
    <location>
        <begin position="975"/>
        <end position="986"/>
    </location>
</feature>
<evidence type="ECO:0000256" key="2">
    <source>
        <dbReference type="SAM" id="Phobius"/>
    </source>
</evidence>
<dbReference type="OrthoDB" id="378708at2759"/>
<accession>V7PRW3</accession>
<feature type="compositionally biased region" description="Low complexity" evidence="1">
    <location>
        <begin position="987"/>
        <end position="996"/>
    </location>
</feature>
<feature type="region of interest" description="Disordered" evidence="1">
    <location>
        <begin position="702"/>
        <end position="726"/>
    </location>
</feature>
<organism evidence="3 4">
    <name type="scientific">Plasmodium yoelii 17X</name>
    <dbReference type="NCBI Taxonomy" id="1323249"/>
    <lineage>
        <taxon>Eukaryota</taxon>
        <taxon>Sar</taxon>
        <taxon>Alveolata</taxon>
        <taxon>Apicomplexa</taxon>
        <taxon>Aconoidasida</taxon>
        <taxon>Haemosporida</taxon>
        <taxon>Plasmodiidae</taxon>
        <taxon>Plasmodium</taxon>
        <taxon>Plasmodium (Vinckeia)</taxon>
    </lineage>
</organism>
<evidence type="ECO:0000313" key="4">
    <source>
        <dbReference type="Proteomes" id="UP000018538"/>
    </source>
</evidence>
<protein>
    <submittedName>
        <fullName evidence="3">Uncharacterized protein</fullName>
    </submittedName>
</protein>
<keyword evidence="2" id="KW-0472">Membrane</keyword>
<name>V7PRW3_PLAYE</name>
<gene>
    <name evidence="3" type="ORF">YYC_01378</name>
</gene>
<proteinExistence type="predicted"/>
<feature type="compositionally biased region" description="Basic and acidic residues" evidence="1">
    <location>
        <begin position="703"/>
        <end position="712"/>
    </location>
</feature>
<evidence type="ECO:0000256" key="1">
    <source>
        <dbReference type="SAM" id="MobiDB-lite"/>
    </source>
</evidence>
<keyword evidence="2" id="KW-1133">Transmembrane helix</keyword>